<dbReference type="PANTHER" id="PTHR23416">
    <property type="entry name" value="SIALIC ACID SYNTHASE-RELATED"/>
    <property type="match status" value="1"/>
</dbReference>
<evidence type="ECO:0000256" key="3">
    <source>
        <dbReference type="ARBA" id="ARBA00022737"/>
    </source>
</evidence>
<organism evidence="4 5">
    <name type="scientific">Arsenicicoccus bolidensis</name>
    <dbReference type="NCBI Taxonomy" id="229480"/>
    <lineage>
        <taxon>Bacteria</taxon>
        <taxon>Bacillati</taxon>
        <taxon>Actinomycetota</taxon>
        <taxon>Actinomycetes</taxon>
        <taxon>Micrococcales</taxon>
        <taxon>Intrasporangiaceae</taxon>
        <taxon>Arsenicicoccus</taxon>
    </lineage>
</organism>
<dbReference type="Gene3D" id="2.160.10.10">
    <property type="entry name" value="Hexapeptide repeat proteins"/>
    <property type="match status" value="1"/>
</dbReference>
<protein>
    <submittedName>
        <fullName evidence="4">Colanic acid biosynthesis acetyltransferase</fullName>
    </submittedName>
</protein>
<dbReference type="EMBL" id="JAKRCV010000002">
    <property type="protein sequence ID" value="MCG7320519.1"/>
    <property type="molecule type" value="Genomic_DNA"/>
</dbReference>
<comment type="caution">
    <text evidence="4">The sequence shown here is derived from an EMBL/GenBank/DDBJ whole genome shotgun (WGS) entry which is preliminary data.</text>
</comment>
<dbReference type="PROSITE" id="PS00101">
    <property type="entry name" value="HEXAPEP_TRANSFERASES"/>
    <property type="match status" value="1"/>
</dbReference>
<evidence type="ECO:0000313" key="5">
    <source>
        <dbReference type="Proteomes" id="UP001521931"/>
    </source>
</evidence>
<dbReference type="SUPFAM" id="SSF51161">
    <property type="entry name" value="Trimeric LpxA-like enzymes"/>
    <property type="match status" value="1"/>
</dbReference>
<keyword evidence="3" id="KW-0677">Repeat</keyword>
<dbReference type="InterPro" id="IPR018357">
    <property type="entry name" value="Hexapep_transf_CS"/>
</dbReference>
<dbReference type="Proteomes" id="UP001521931">
    <property type="component" value="Unassembled WGS sequence"/>
</dbReference>
<gene>
    <name evidence="4" type="ORF">MHL29_01225</name>
</gene>
<dbReference type="PANTHER" id="PTHR23416:SF23">
    <property type="entry name" value="ACETYLTRANSFERASE C18B11.09C-RELATED"/>
    <property type="match status" value="1"/>
</dbReference>
<evidence type="ECO:0000256" key="2">
    <source>
        <dbReference type="ARBA" id="ARBA00022679"/>
    </source>
</evidence>
<dbReference type="InterPro" id="IPR001451">
    <property type="entry name" value="Hexapep"/>
</dbReference>
<comment type="similarity">
    <text evidence="1">Belongs to the transferase hexapeptide repeat family.</text>
</comment>
<keyword evidence="2" id="KW-0808">Transferase</keyword>
<dbReference type="InterPro" id="IPR011004">
    <property type="entry name" value="Trimer_LpxA-like_sf"/>
</dbReference>
<dbReference type="Pfam" id="PF14602">
    <property type="entry name" value="Hexapep_2"/>
    <property type="match status" value="2"/>
</dbReference>
<evidence type="ECO:0000256" key="1">
    <source>
        <dbReference type="ARBA" id="ARBA00007274"/>
    </source>
</evidence>
<dbReference type="InterPro" id="IPR051159">
    <property type="entry name" value="Hexapeptide_acetyltransf"/>
</dbReference>
<name>A0ABS9PY18_9MICO</name>
<accession>A0ABS9PY18</accession>
<proteinExistence type="inferred from homology"/>
<reference evidence="4 5" key="1">
    <citation type="submission" date="2022-02" db="EMBL/GenBank/DDBJ databases">
        <title>Uncovering new skin microbiome diversity through culturing and metagenomics.</title>
        <authorList>
            <person name="Conlan S."/>
            <person name="Deming C."/>
            <person name="Nisc Comparative Sequencing Program N."/>
            <person name="Segre J.A."/>
        </authorList>
    </citation>
    <scope>NUCLEOTIDE SEQUENCE [LARGE SCALE GENOMIC DNA]</scope>
    <source>
        <strain evidence="4 5">ACRQZ</strain>
    </source>
</reference>
<dbReference type="RefSeq" id="WP_239261551.1">
    <property type="nucleotide sequence ID" value="NZ_JAKRCV010000002.1"/>
</dbReference>
<sequence>MPVRRRLSTFTGFGYDKGRPLPVCAAWVLLEPLLRSVLVPSRFRVRVLRAFGAEIGTGVLLRHDVRIHWPWKLRIGNDCWVGVGAWLLNLEPITIGDDVCISQGVLLCTGSHQADNPAFEFDNAPIHVEDGAWIATRATILRGVTIGRDAVVGATALVVKDVEPGARVLAPQAKVRSA</sequence>
<dbReference type="CDD" id="cd05825">
    <property type="entry name" value="LbH_wcaF_like"/>
    <property type="match status" value="1"/>
</dbReference>
<keyword evidence="5" id="KW-1185">Reference proteome</keyword>
<evidence type="ECO:0000313" key="4">
    <source>
        <dbReference type="EMBL" id="MCG7320519.1"/>
    </source>
</evidence>